<evidence type="ECO:0000259" key="1">
    <source>
        <dbReference type="Pfam" id="PF13810"/>
    </source>
</evidence>
<keyword evidence="3" id="KW-1185">Reference proteome</keyword>
<dbReference type="AlphaFoldDB" id="A0A367GRL8"/>
<dbReference type="RefSeq" id="WP_114004149.1">
    <property type="nucleotide sequence ID" value="NZ_QGDC01000002.1"/>
</dbReference>
<organism evidence="2 3">
    <name type="scientific">Mucilaginibacter hurinus</name>
    <dbReference type="NCBI Taxonomy" id="2201324"/>
    <lineage>
        <taxon>Bacteria</taxon>
        <taxon>Pseudomonadati</taxon>
        <taxon>Bacteroidota</taxon>
        <taxon>Sphingobacteriia</taxon>
        <taxon>Sphingobacteriales</taxon>
        <taxon>Sphingobacteriaceae</taxon>
        <taxon>Mucilaginibacter</taxon>
    </lineage>
</organism>
<reference evidence="2 3" key="1">
    <citation type="submission" date="2018-05" db="EMBL/GenBank/DDBJ databases">
        <title>Mucilaginibacter hurinus sp. nov., isolated from briquette warehouse soil.</title>
        <authorList>
            <person name="Choi L."/>
        </authorList>
    </citation>
    <scope>NUCLEOTIDE SEQUENCE [LARGE SCALE GENOMIC DNA]</scope>
    <source>
        <strain evidence="2 3">ZR32</strain>
    </source>
</reference>
<gene>
    <name evidence="2" type="ORF">DJ568_05035</name>
</gene>
<dbReference type="InterPro" id="IPR025442">
    <property type="entry name" value="DUF4185"/>
</dbReference>
<feature type="domain" description="DUF4185" evidence="1">
    <location>
        <begin position="65"/>
        <end position="370"/>
    </location>
</feature>
<protein>
    <submittedName>
        <fullName evidence="2">DUF4185 domain-containing protein</fullName>
    </submittedName>
</protein>
<sequence length="377" mass="41766">MKKTFLVLSIFFMFSCKKDDTLKPRSVVTVNTPKTAAIGDLQTYNTRGIARVTGKTLPWDKYPNPNQTDVNYNVGGTDLGIMWDLGGKQTGIIFGDTFGSDWVYTDAGGASGTNWRSNVVAWSKDTNLDDGLSFEGMITDNSGSAIEVIPSPHNTSGNGSFTSIPTAAVRLGNVDYIHYMDIRQWGTAGNWTTNSSSLYMTADNGKTWSAAPGVRFSSTSNFAQAAYAKKDGYVYMIGTRSGRFGAAYLSRFLDANILQQSEYEYWNGTTWVKNNEAAAVKIFDAPVGEISVVYNTHFNRWITTYLTDWPYGIVMRSAVNITGPWTKTRTVVSALTQPGLYGAYIHPQKNSGDELYFLMSVWQPYNVFLVKSKLRIQ</sequence>
<proteinExistence type="predicted"/>
<name>A0A367GRL8_9SPHI</name>
<comment type="caution">
    <text evidence="2">The sequence shown here is derived from an EMBL/GenBank/DDBJ whole genome shotgun (WGS) entry which is preliminary data.</text>
</comment>
<accession>A0A367GRL8</accession>
<dbReference type="OrthoDB" id="284233at2"/>
<dbReference type="Pfam" id="PF13810">
    <property type="entry name" value="DUF4185"/>
    <property type="match status" value="1"/>
</dbReference>
<evidence type="ECO:0000313" key="2">
    <source>
        <dbReference type="EMBL" id="RCH56112.1"/>
    </source>
</evidence>
<dbReference type="Proteomes" id="UP000253209">
    <property type="component" value="Unassembled WGS sequence"/>
</dbReference>
<evidence type="ECO:0000313" key="3">
    <source>
        <dbReference type="Proteomes" id="UP000253209"/>
    </source>
</evidence>
<dbReference type="PROSITE" id="PS51257">
    <property type="entry name" value="PROKAR_LIPOPROTEIN"/>
    <property type="match status" value="1"/>
</dbReference>
<dbReference type="EMBL" id="QGDC01000002">
    <property type="protein sequence ID" value="RCH56112.1"/>
    <property type="molecule type" value="Genomic_DNA"/>
</dbReference>